<evidence type="ECO:0000313" key="1">
    <source>
        <dbReference type="EMBL" id="GIX68221.1"/>
    </source>
</evidence>
<reference evidence="1 2" key="1">
    <citation type="submission" date="2021-06" db="EMBL/GenBank/DDBJ databases">
        <title>Caerostris extrusa draft genome.</title>
        <authorList>
            <person name="Kono N."/>
            <person name="Arakawa K."/>
        </authorList>
    </citation>
    <scope>NUCLEOTIDE SEQUENCE [LARGE SCALE GENOMIC DNA]</scope>
</reference>
<comment type="caution">
    <text evidence="1">The sequence shown here is derived from an EMBL/GenBank/DDBJ whole genome shotgun (WGS) entry which is preliminary data.</text>
</comment>
<name>A0AAV4M713_CAEEX</name>
<dbReference type="AlphaFoldDB" id="A0AAV4M713"/>
<dbReference type="EMBL" id="BPLR01019471">
    <property type="protein sequence ID" value="GIX68221.1"/>
    <property type="molecule type" value="Genomic_DNA"/>
</dbReference>
<evidence type="ECO:0008006" key="3">
    <source>
        <dbReference type="Google" id="ProtNLM"/>
    </source>
</evidence>
<accession>A0AAV4M713</accession>
<protein>
    <recommendedName>
        <fullName evidence="3">Secreted protein</fullName>
    </recommendedName>
</protein>
<dbReference type="Proteomes" id="UP001054945">
    <property type="component" value="Unassembled WGS sequence"/>
</dbReference>
<proteinExistence type="predicted"/>
<keyword evidence="2" id="KW-1185">Reference proteome</keyword>
<sequence>MTRSCIVTFRIIAQTSISSCLLSLRVINVSRMTETPRTPVSRAAVNLQELRLGKLPQRNGASTPFKALDARNTFSPNNLPLRLFVIHAFKVTFLWDVALRGRGTLRQKVPIRLPAKCKNQNKKELTGSR</sequence>
<gene>
    <name evidence="1" type="ORF">CEXT_170391</name>
</gene>
<evidence type="ECO:0000313" key="2">
    <source>
        <dbReference type="Proteomes" id="UP001054945"/>
    </source>
</evidence>
<organism evidence="1 2">
    <name type="scientific">Caerostris extrusa</name>
    <name type="common">Bark spider</name>
    <name type="synonym">Caerostris bankana</name>
    <dbReference type="NCBI Taxonomy" id="172846"/>
    <lineage>
        <taxon>Eukaryota</taxon>
        <taxon>Metazoa</taxon>
        <taxon>Ecdysozoa</taxon>
        <taxon>Arthropoda</taxon>
        <taxon>Chelicerata</taxon>
        <taxon>Arachnida</taxon>
        <taxon>Araneae</taxon>
        <taxon>Araneomorphae</taxon>
        <taxon>Entelegynae</taxon>
        <taxon>Araneoidea</taxon>
        <taxon>Araneidae</taxon>
        <taxon>Caerostris</taxon>
    </lineage>
</organism>